<protein>
    <submittedName>
        <fullName evidence="2">Endoribonuclease L-PSP, putative</fullName>
    </submittedName>
</protein>
<keyword evidence="3" id="KW-1185">Reference proteome</keyword>
<evidence type="ECO:0000313" key="3">
    <source>
        <dbReference type="Proteomes" id="UP000006054"/>
    </source>
</evidence>
<dbReference type="PATRIC" id="fig|880071.3.peg.1891"/>
<accession>I4AK13</accession>
<dbReference type="RefSeq" id="WP_014797749.1">
    <property type="nucleotide sequence ID" value="NC_018018.1"/>
</dbReference>
<dbReference type="Pfam" id="PF01042">
    <property type="entry name" value="Ribonuc_L-PSP"/>
    <property type="match status" value="1"/>
</dbReference>
<dbReference type="FunFam" id="3.30.1330.40:FF:000001">
    <property type="entry name" value="L-PSP family endoribonuclease"/>
    <property type="match status" value="1"/>
</dbReference>
<proteinExistence type="inferred from homology"/>
<dbReference type="Gene3D" id="3.30.1330.40">
    <property type="entry name" value="RutC-like"/>
    <property type="match status" value="1"/>
</dbReference>
<evidence type="ECO:0000313" key="2">
    <source>
        <dbReference type="EMBL" id="AFM04298.1"/>
    </source>
</evidence>
<reference evidence="3" key="1">
    <citation type="submission" date="2012-06" db="EMBL/GenBank/DDBJ databases">
        <title>The complete genome of Flexibacter litoralis DSM 6794.</title>
        <authorList>
            <person name="Lucas S."/>
            <person name="Copeland A."/>
            <person name="Lapidus A."/>
            <person name="Glavina del Rio T."/>
            <person name="Dalin E."/>
            <person name="Tice H."/>
            <person name="Bruce D."/>
            <person name="Goodwin L."/>
            <person name="Pitluck S."/>
            <person name="Peters L."/>
            <person name="Ovchinnikova G."/>
            <person name="Lu M."/>
            <person name="Kyrpides N."/>
            <person name="Mavromatis K."/>
            <person name="Ivanova N."/>
            <person name="Brettin T."/>
            <person name="Detter J.C."/>
            <person name="Han C."/>
            <person name="Larimer F."/>
            <person name="Land M."/>
            <person name="Hauser L."/>
            <person name="Markowitz V."/>
            <person name="Cheng J.-F."/>
            <person name="Hugenholtz P."/>
            <person name="Woyke T."/>
            <person name="Wu D."/>
            <person name="Spring S."/>
            <person name="Lang E."/>
            <person name="Kopitz M."/>
            <person name="Brambilla E."/>
            <person name="Klenk H.-P."/>
            <person name="Eisen J.A."/>
        </authorList>
    </citation>
    <scope>NUCLEOTIDE SEQUENCE [LARGE SCALE GENOMIC DNA]</scope>
    <source>
        <strain evidence="3">ATCC 23117 / DSM 6794 / NBRC 15988 / NCIMB 1366 / Sio-4</strain>
    </source>
</reference>
<dbReference type="CDD" id="cd00448">
    <property type="entry name" value="YjgF_YER057c_UK114_family"/>
    <property type="match status" value="1"/>
</dbReference>
<dbReference type="Proteomes" id="UP000006054">
    <property type="component" value="Chromosome"/>
</dbReference>
<dbReference type="InterPro" id="IPR035959">
    <property type="entry name" value="RutC-like_sf"/>
</dbReference>
<dbReference type="NCBIfam" id="TIGR00004">
    <property type="entry name" value="Rid family detoxifying hydrolase"/>
    <property type="match status" value="1"/>
</dbReference>
<gene>
    <name evidence="2" type="ordered locus">Fleli_1908</name>
</gene>
<dbReference type="InterPro" id="IPR006056">
    <property type="entry name" value="RidA"/>
</dbReference>
<dbReference type="PANTHER" id="PTHR11803">
    <property type="entry name" value="2-IMINOBUTANOATE/2-IMINOPROPANOATE DEAMINASE RIDA"/>
    <property type="match status" value="1"/>
</dbReference>
<name>I4AK13_BERLS</name>
<dbReference type="GO" id="GO:0005829">
    <property type="term" value="C:cytosol"/>
    <property type="evidence" value="ECO:0007669"/>
    <property type="project" value="TreeGrafter"/>
</dbReference>
<dbReference type="PANTHER" id="PTHR11803:SF58">
    <property type="entry name" value="PROTEIN HMF1-RELATED"/>
    <property type="match status" value="1"/>
</dbReference>
<sequence length="129" mass="14305">MSRIVFTENAPAPIGPYSQAVWNGNTLFVSGQIAMDAKSGKIIGQDGESIEDETHKVMHNMGQILEAAELSYYNIVKCSIFVKDMNDFQAINTAYGEYFKENPPARETVEVSRLPKDVRVEISCVAAKE</sequence>
<comment type="similarity">
    <text evidence="1">Belongs to the RutC family.</text>
</comment>
<dbReference type="AlphaFoldDB" id="I4AK13"/>
<dbReference type="SUPFAM" id="SSF55298">
    <property type="entry name" value="YjgF-like"/>
    <property type="match status" value="1"/>
</dbReference>
<dbReference type="STRING" id="880071.Fleli_1908"/>
<dbReference type="HOGENOM" id="CLU_100715_7_3_10"/>
<dbReference type="InterPro" id="IPR006175">
    <property type="entry name" value="YjgF/YER057c/UK114"/>
</dbReference>
<dbReference type="GO" id="GO:0019239">
    <property type="term" value="F:deaminase activity"/>
    <property type="evidence" value="ECO:0007669"/>
    <property type="project" value="TreeGrafter"/>
</dbReference>
<dbReference type="eggNOG" id="COG0251">
    <property type="taxonomic scope" value="Bacteria"/>
</dbReference>
<dbReference type="EMBL" id="CP003345">
    <property type="protein sequence ID" value="AFM04298.1"/>
    <property type="molecule type" value="Genomic_DNA"/>
</dbReference>
<evidence type="ECO:0000256" key="1">
    <source>
        <dbReference type="ARBA" id="ARBA00010552"/>
    </source>
</evidence>
<organism evidence="2 3">
    <name type="scientific">Bernardetia litoralis (strain ATCC 23117 / DSM 6794 / NBRC 15988 / NCIMB 1366 / Fx l1 / Sio-4)</name>
    <name type="common">Flexibacter litoralis</name>
    <dbReference type="NCBI Taxonomy" id="880071"/>
    <lineage>
        <taxon>Bacteria</taxon>
        <taxon>Pseudomonadati</taxon>
        <taxon>Bacteroidota</taxon>
        <taxon>Cytophagia</taxon>
        <taxon>Cytophagales</taxon>
        <taxon>Bernardetiaceae</taxon>
        <taxon>Bernardetia</taxon>
    </lineage>
</organism>
<dbReference type="KEGG" id="fli:Fleli_1908"/>